<feature type="region of interest" description="Disordered" evidence="1">
    <location>
        <begin position="72"/>
        <end position="91"/>
    </location>
</feature>
<name>A0ABU8HDH4_9BACI</name>
<protein>
    <submittedName>
        <fullName evidence="2">CotD family spore coat protein</fullName>
    </submittedName>
</protein>
<organism evidence="2 3">
    <name type="scientific">Bacillus spongiae</name>
    <dbReference type="NCBI Taxonomy" id="2683610"/>
    <lineage>
        <taxon>Bacteria</taxon>
        <taxon>Bacillati</taxon>
        <taxon>Bacillota</taxon>
        <taxon>Bacilli</taxon>
        <taxon>Bacillales</taxon>
        <taxon>Bacillaceae</taxon>
        <taxon>Bacillus</taxon>
    </lineage>
</organism>
<keyword evidence="2" id="KW-0167">Capsid protein</keyword>
<dbReference type="EMBL" id="JBBAXC010000006">
    <property type="protein sequence ID" value="MEI5907241.1"/>
    <property type="molecule type" value="Genomic_DNA"/>
</dbReference>
<evidence type="ECO:0000256" key="1">
    <source>
        <dbReference type="SAM" id="MobiDB-lite"/>
    </source>
</evidence>
<dbReference type="Proteomes" id="UP001312865">
    <property type="component" value="Unassembled WGS sequence"/>
</dbReference>
<keyword evidence="3" id="KW-1185">Reference proteome</keyword>
<evidence type="ECO:0000313" key="2">
    <source>
        <dbReference type="EMBL" id="MEI5907241.1"/>
    </source>
</evidence>
<keyword evidence="2" id="KW-0946">Virion</keyword>
<reference evidence="2 3" key="1">
    <citation type="journal article" date="2018" name="J. Microbiol.">
        <title>Bacillus spongiae sp. nov., isolated from sponge of Jeju Island.</title>
        <authorList>
            <person name="Lee G.E."/>
            <person name="Im W.T."/>
            <person name="Park J.S."/>
        </authorList>
    </citation>
    <scope>NUCLEOTIDE SEQUENCE [LARGE SCALE GENOMIC DNA]</scope>
    <source>
        <strain evidence="2 3">135PIL107-10</strain>
    </source>
</reference>
<evidence type="ECO:0000313" key="3">
    <source>
        <dbReference type="Proteomes" id="UP001312865"/>
    </source>
</evidence>
<sequence>MFGRRRPVQVLPAVVHPTKYNVINTHCTYEVPHIHPTHTTICNHELFQHKHYCPHTQSVANEVSNQHFNCCGPGGPGGPGGPAPMPPNGMG</sequence>
<proteinExistence type="predicted"/>
<dbReference type="RefSeq" id="WP_336586677.1">
    <property type="nucleotide sequence ID" value="NZ_JBBAXC010000006.1"/>
</dbReference>
<dbReference type="InterPro" id="IPR020108">
    <property type="entry name" value="Spore_coat_CotD"/>
</dbReference>
<gene>
    <name evidence="2" type="ORF">WAK64_09240</name>
</gene>
<accession>A0ABU8HDH4</accession>
<feature type="compositionally biased region" description="Pro residues" evidence="1">
    <location>
        <begin position="79"/>
        <end position="91"/>
    </location>
</feature>
<dbReference type="Pfam" id="PF11122">
    <property type="entry name" value="Spore-coat_CotD"/>
    <property type="match status" value="1"/>
</dbReference>
<comment type="caution">
    <text evidence="2">The sequence shown here is derived from an EMBL/GenBank/DDBJ whole genome shotgun (WGS) entry which is preliminary data.</text>
</comment>